<feature type="domain" description="Leucine-binding protein" evidence="4">
    <location>
        <begin position="61"/>
        <end position="424"/>
    </location>
</feature>
<dbReference type="PANTHER" id="PTHR47235:SF1">
    <property type="entry name" value="BLR6548 PROTEIN"/>
    <property type="match status" value="1"/>
</dbReference>
<keyword evidence="2 3" id="KW-0732">Signal</keyword>
<dbReference type="Pfam" id="PF13458">
    <property type="entry name" value="Peripla_BP_6"/>
    <property type="match status" value="1"/>
</dbReference>
<dbReference type="InterPro" id="IPR028081">
    <property type="entry name" value="Leu-bd"/>
</dbReference>
<dbReference type="PROSITE" id="PS51257">
    <property type="entry name" value="PROKAR_LIPOPROTEIN"/>
    <property type="match status" value="1"/>
</dbReference>
<organism evidence="5 6">
    <name type="scientific">Yinghuangia aomiensis</name>
    <dbReference type="NCBI Taxonomy" id="676205"/>
    <lineage>
        <taxon>Bacteria</taxon>
        <taxon>Bacillati</taxon>
        <taxon>Actinomycetota</taxon>
        <taxon>Actinomycetes</taxon>
        <taxon>Kitasatosporales</taxon>
        <taxon>Streptomycetaceae</taxon>
        <taxon>Yinghuangia</taxon>
    </lineage>
</organism>
<accession>A0ABP9GU80</accession>
<dbReference type="SUPFAM" id="SSF53822">
    <property type="entry name" value="Periplasmic binding protein-like I"/>
    <property type="match status" value="1"/>
</dbReference>
<dbReference type="Gene3D" id="3.40.50.2300">
    <property type="match status" value="2"/>
</dbReference>
<evidence type="ECO:0000256" key="1">
    <source>
        <dbReference type="ARBA" id="ARBA00010062"/>
    </source>
</evidence>
<evidence type="ECO:0000313" key="5">
    <source>
        <dbReference type="EMBL" id="GAA4953269.1"/>
    </source>
</evidence>
<protein>
    <submittedName>
        <fullName evidence="5">ABC transporter substrate-binding protein</fullName>
    </submittedName>
</protein>
<name>A0ABP9GU80_9ACTN</name>
<evidence type="ECO:0000256" key="3">
    <source>
        <dbReference type="SAM" id="SignalP"/>
    </source>
</evidence>
<evidence type="ECO:0000256" key="2">
    <source>
        <dbReference type="ARBA" id="ARBA00022729"/>
    </source>
</evidence>
<evidence type="ECO:0000313" key="6">
    <source>
        <dbReference type="Proteomes" id="UP001500466"/>
    </source>
</evidence>
<comment type="similarity">
    <text evidence="1">Belongs to the leucine-binding protein family.</text>
</comment>
<evidence type="ECO:0000259" key="4">
    <source>
        <dbReference type="Pfam" id="PF13458"/>
    </source>
</evidence>
<feature type="signal peptide" evidence="3">
    <location>
        <begin position="1"/>
        <end position="20"/>
    </location>
</feature>
<proteinExistence type="inferred from homology"/>
<dbReference type="CDD" id="cd06341">
    <property type="entry name" value="PBP1_ABC_ligand_binding-like"/>
    <property type="match status" value="1"/>
</dbReference>
<comment type="caution">
    <text evidence="5">The sequence shown here is derived from an EMBL/GenBank/DDBJ whole genome shotgun (WGS) entry which is preliminary data.</text>
</comment>
<dbReference type="InterPro" id="IPR028082">
    <property type="entry name" value="Peripla_BP_I"/>
</dbReference>
<reference evidence="6" key="1">
    <citation type="journal article" date="2019" name="Int. J. Syst. Evol. Microbiol.">
        <title>The Global Catalogue of Microorganisms (GCM) 10K type strain sequencing project: providing services to taxonomists for standard genome sequencing and annotation.</title>
        <authorList>
            <consortium name="The Broad Institute Genomics Platform"/>
            <consortium name="The Broad Institute Genome Sequencing Center for Infectious Disease"/>
            <person name="Wu L."/>
            <person name="Ma J."/>
        </authorList>
    </citation>
    <scope>NUCLEOTIDE SEQUENCE [LARGE SCALE GENOMIC DNA]</scope>
    <source>
        <strain evidence="6">JCM 17986</strain>
    </source>
</reference>
<keyword evidence="6" id="KW-1185">Reference proteome</keyword>
<dbReference type="Proteomes" id="UP001500466">
    <property type="component" value="Unassembled WGS sequence"/>
</dbReference>
<dbReference type="RefSeq" id="WP_345674335.1">
    <property type="nucleotide sequence ID" value="NZ_BAABHS010000004.1"/>
</dbReference>
<gene>
    <name evidence="5" type="ORF">GCM10023205_13160</name>
</gene>
<sequence length="455" mass="48476">MRRTRRTAAPVAVLCAVLLAAGCGSRVPERDFVPSNAPAGGGAPAGGTANKASDVGVTPTEIKIGMIDTSSGLLGKDTFSGPMYGAQAFFQALNDKGGINGRKVTVVPCDDAGVGFENQKCARKLIDDEKVFAFAGNSIYKYDGAPFVSSKGVPDVGGIPIGNAYDTYQHLYSLYGSSAPRNGSVGWDGTLYQNTSVYRYFKERLGARTAAVVSYNQADSARFAQTIKDGLKAEGYTIVDKQLDFALPNFDAAVIDMRNRGVDIVFDAIDTRGNAQLCKSMDGAGLKVQAKVSTVQNQNATIGTDFKDSPTCRNSIQVTGGSRNYEDVQNPAVADFRNAMAKYFPDRAGQMSQWALEGWASAQWLTDAIGSCGADVTRKCVEQFVNRPEGYDAHGLLIPVNFNPQTAEQAAAPAKACLNVVRWQDSANGGQGGWVDQVPDMDANCFVVPSLPYKP</sequence>
<dbReference type="EMBL" id="BAABHS010000004">
    <property type="protein sequence ID" value="GAA4953269.1"/>
    <property type="molecule type" value="Genomic_DNA"/>
</dbReference>
<feature type="chain" id="PRO_5047204009" evidence="3">
    <location>
        <begin position="21"/>
        <end position="455"/>
    </location>
</feature>
<dbReference type="PANTHER" id="PTHR47235">
    <property type="entry name" value="BLR6548 PROTEIN"/>
    <property type="match status" value="1"/>
</dbReference>